<reference evidence="1 2" key="1">
    <citation type="journal article" date="2016" name="Nat. Commun.">
        <title>Ectomycorrhizal ecology is imprinted in the genome of the dominant symbiotic fungus Cenococcum geophilum.</title>
        <authorList>
            <consortium name="DOE Joint Genome Institute"/>
            <person name="Peter M."/>
            <person name="Kohler A."/>
            <person name="Ohm R.A."/>
            <person name="Kuo A."/>
            <person name="Krutzmann J."/>
            <person name="Morin E."/>
            <person name="Arend M."/>
            <person name="Barry K.W."/>
            <person name="Binder M."/>
            <person name="Choi C."/>
            <person name="Clum A."/>
            <person name="Copeland A."/>
            <person name="Grisel N."/>
            <person name="Haridas S."/>
            <person name="Kipfer T."/>
            <person name="LaButti K."/>
            <person name="Lindquist E."/>
            <person name="Lipzen A."/>
            <person name="Maire R."/>
            <person name="Meier B."/>
            <person name="Mihaltcheva S."/>
            <person name="Molinier V."/>
            <person name="Murat C."/>
            <person name="Poggeler S."/>
            <person name="Quandt C.A."/>
            <person name="Sperisen C."/>
            <person name="Tritt A."/>
            <person name="Tisserant E."/>
            <person name="Crous P.W."/>
            <person name="Henrissat B."/>
            <person name="Nehls U."/>
            <person name="Egli S."/>
            <person name="Spatafora J.W."/>
            <person name="Grigoriev I.V."/>
            <person name="Martin F.M."/>
        </authorList>
    </citation>
    <scope>NUCLEOTIDE SEQUENCE [LARGE SCALE GENOMIC DNA]</scope>
    <source>
        <strain evidence="1 2">1.58</strain>
    </source>
</reference>
<protein>
    <submittedName>
        <fullName evidence="1">Uncharacterized protein</fullName>
    </submittedName>
</protein>
<dbReference type="Proteomes" id="UP000250078">
    <property type="component" value="Unassembled WGS sequence"/>
</dbReference>
<evidence type="ECO:0000313" key="2">
    <source>
        <dbReference type="Proteomes" id="UP000250078"/>
    </source>
</evidence>
<organism evidence="1 2">
    <name type="scientific">Cenococcum geophilum 1.58</name>
    <dbReference type="NCBI Taxonomy" id="794803"/>
    <lineage>
        <taxon>Eukaryota</taxon>
        <taxon>Fungi</taxon>
        <taxon>Dikarya</taxon>
        <taxon>Ascomycota</taxon>
        <taxon>Pezizomycotina</taxon>
        <taxon>Dothideomycetes</taxon>
        <taxon>Pleosporomycetidae</taxon>
        <taxon>Gloniales</taxon>
        <taxon>Gloniaceae</taxon>
        <taxon>Cenococcum</taxon>
    </lineage>
</organism>
<dbReference type="EMBL" id="KV748263">
    <property type="protein sequence ID" value="OCK87292.1"/>
    <property type="molecule type" value="Genomic_DNA"/>
</dbReference>
<keyword evidence="2" id="KW-1185">Reference proteome</keyword>
<accession>A0ACC8EM47</accession>
<evidence type="ECO:0000313" key="1">
    <source>
        <dbReference type="EMBL" id="OCK87292.1"/>
    </source>
</evidence>
<name>A0ACC8EM47_9PEZI</name>
<gene>
    <name evidence="1" type="ORF">K441DRAFT_358730</name>
</gene>
<sequence>MRFPNPKLRNIKKDINSIFPWSILSSALKKIISKYVSLALSPSLAAFSLRRLVVGKFDGLISDAGR</sequence>
<proteinExistence type="predicted"/>